<dbReference type="Proteomes" id="UP000887576">
    <property type="component" value="Unplaced"/>
</dbReference>
<evidence type="ECO:0000313" key="1">
    <source>
        <dbReference type="Proteomes" id="UP000887576"/>
    </source>
</evidence>
<protein>
    <submittedName>
        <fullName evidence="2">Uncharacterized protein</fullName>
    </submittedName>
</protein>
<dbReference type="WBParaSite" id="JU765_v2.g19129.t1">
    <property type="protein sequence ID" value="JU765_v2.g19129.t1"/>
    <property type="gene ID" value="JU765_v2.g19129"/>
</dbReference>
<organism evidence="1 2">
    <name type="scientific">Panagrolaimus sp. JU765</name>
    <dbReference type="NCBI Taxonomy" id="591449"/>
    <lineage>
        <taxon>Eukaryota</taxon>
        <taxon>Metazoa</taxon>
        <taxon>Ecdysozoa</taxon>
        <taxon>Nematoda</taxon>
        <taxon>Chromadorea</taxon>
        <taxon>Rhabditida</taxon>
        <taxon>Tylenchina</taxon>
        <taxon>Panagrolaimomorpha</taxon>
        <taxon>Panagrolaimoidea</taxon>
        <taxon>Panagrolaimidae</taxon>
        <taxon>Panagrolaimus</taxon>
    </lineage>
</organism>
<reference evidence="2" key="1">
    <citation type="submission" date="2022-11" db="UniProtKB">
        <authorList>
            <consortium name="WormBaseParasite"/>
        </authorList>
    </citation>
    <scope>IDENTIFICATION</scope>
</reference>
<accession>A0AC34QT18</accession>
<evidence type="ECO:0000313" key="2">
    <source>
        <dbReference type="WBParaSite" id="JU765_v2.g19129.t1"/>
    </source>
</evidence>
<sequence>MKVVFLLLFFLIFAESKWIPAQKVEDLPAELQPYVQLQNGKFMIKNGAKLPMRFENGQFAFKFTKEKCKAGIYWLYTTITGKIASPSISGKVYKNSTGEGEVVVMPNGRNILDNQEELAQQEAFKLDKDEISLVEFEINDPICDVTLSQGKLMVERAEVHPPVEDAKANMGTIIGCVVGGVVLVGLIVGFLGYWFGCRKKKKIEVDEEKLAELGPVDKSKKKESKKKKKKKEKSEIKFEPVQISDRSAVNNFKTKQEKFEGAIKKYGLDLVELGGVCDYIKKTGGIRVCSSREGNEVSLKMTEIGGAYDFHDDRKMNDLEIRLLKESSKQGLFIISSLRSKADHFFQEHFSFDRLIPTRFRHYVKDPNIDGFYQAVLFAREFDSHLAAINTLADLKLMPIQGQMCAMFRIIEEDFLLQAVTLLKYRMLVQFQKLTKDKIQDLQWPINTYAKWYFENGRKLYLREVEVKDLQAKLAIENPDLKLDDYDLVKNLLV</sequence>
<name>A0AC34QT18_9BILA</name>
<proteinExistence type="predicted"/>